<dbReference type="Proteomes" id="UP000447434">
    <property type="component" value="Chromosome 16"/>
</dbReference>
<evidence type="ECO:0000313" key="6">
    <source>
        <dbReference type="Proteomes" id="UP000447434"/>
    </source>
</evidence>
<keyword evidence="1" id="KW-0732">Signal</keyword>
<dbReference type="Gene3D" id="1.20.140.40">
    <property type="entry name" value="Invertase/pectin methylesterase inhibitor family protein"/>
    <property type="match status" value="1"/>
</dbReference>
<dbReference type="CDD" id="cd15797">
    <property type="entry name" value="PMEI"/>
    <property type="match status" value="1"/>
</dbReference>
<reference evidence="6" key="1">
    <citation type="journal article" date="2020" name="Nat. Commun.">
        <title>Genome sequence of the cluster root forming white lupin.</title>
        <authorList>
            <person name="Hufnagel B."/>
            <person name="Marques A."/>
            <person name="Soriano A."/>
            <person name="Marques L."/>
            <person name="Divol F."/>
            <person name="Doumas P."/>
            <person name="Sallet E."/>
            <person name="Mancinotti D."/>
            <person name="Carrere S."/>
            <person name="Marande W."/>
            <person name="Arribat S."/>
            <person name="Keller J."/>
            <person name="Huneau C."/>
            <person name="Blein T."/>
            <person name="Aime D."/>
            <person name="Laguerre M."/>
            <person name="Taylor J."/>
            <person name="Schubert V."/>
            <person name="Nelson M."/>
            <person name="Geu-Flores F."/>
            <person name="Crespi M."/>
            <person name="Gallardo-Guerrero K."/>
            <person name="Delaux P.-M."/>
            <person name="Salse J."/>
            <person name="Berges H."/>
            <person name="Guyot R."/>
            <person name="Gouzy J."/>
            <person name="Peret B."/>
        </authorList>
    </citation>
    <scope>NUCLEOTIDE SEQUENCE [LARGE SCALE GENOMIC DNA]</scope>
    <source>
        <strain evidence="6">cv. Amiga</strain>
    </source>
</reference>
<evidence type="ECO:0000259" key="4">
    <source>
        <dbReference type="SMART" id="SM00856"/>
    </source>
</evidence>
<dbReference type="AlphaFoldDB" id="A0A6A4NY70"/>
<keyword evidence="6" id="KW-1185">Reference proteome</keyword>
<dbReference type="InterPro" id="IPR034086">
    <property type="entry name" value="PMEI_plant"/>
</dbReference>
<dbReference type="GO" id="GO:0046910">
    <property type="term" value="F:pectinesterase inhibitor activity"/>
    <property type="evidence" value="ECO:0007669"/>
    <property type="project" value="InterPro"/>
</dbReference>
<evidence type="ECO:0000256" key="3">
    <source>
        <dbReference type="ARBA" id="ARBA00038471"/>
    </source>
</evidence>
<accession>A0A6A4NY70</accession>
<dbReference type="SMART" id="SM00856">
    <property type="entry name" value="PMEI"/>
    <property type="match status" value="1"/>
</dbReference>
<dbReference type="SUPFAM" id="SSF101148">
    <property type="entry name" value="Plant invertase/pectin methylesterase inhibitor"/>
    <property type="match status" value="1"/>
</dbReference>
<protein>
    <submittedName>
        <fullName evidence="5">Putative pectinesterase inhibitor domain-containing protein</fullName>
    </submittedName>
</protein>
<dbReference type="NCBIfam" id="TIGR01614">
    <property type="entry name" value="PME_inhib"/>
    <property type="match status" value="1"/>
</dbReference>
<dbReference type="PANTHER" id="PTHR36710:SF20">
    <property type="entry name" value="PECTINESTERASE INHIBITOR DOMAIN PROTEIN"/>
    <property type="match status" value="1"/>
</dbReference>
<evidence type="ECO:0000256" key="1">
    <source>
        <dbReference type="ARBA" id="ARBA00022729"/>
    </source>
</evidence>
<gene>
    <name evidence="5" type="ORF">Lalb_Chr16g0386251</name>
</gene>
<dbReference type="EMBL" id="WOCE01000016">
    <property type="protein sequence ID" value="KAE9597413.1"/>
    <property type="molecule type" value="Genomic_DNA"/>
</dbReference>
<feature type="domain" description="Pectinesterase inhibitor" evidence="4">
    <location>
        <begin position="9"/>
        <end position="164"/>
    </location>
</feature>
<dbReference type="InterPro" id="IPR035513">
    <property type="entry name" value="Invertase/methylesterase_inhib"/>
</dbReference>
<sequence>MIVSPSSAFKVVDVKVICVEALDPKLCSNVLNSKSGGAKDVDLVTLAQYTIDVARDNITNTINLIKSFIIKSGNDPEANAHYETCLMHFDDENETCVLSDIDYTQELLKKGRYGGVNIGATAVRIDVGDCIIGVTPDDPPYPDKSNIPQYADVILHVVKIILIISNYLTQK</sequence>
<comment type="caution">
    <text evidence="5">The sequence shown here is derived from an EMBL/GenBank/DDBJ whole genome shotgun (WGS) entry which is preliminary data.</text>
</comment>
<dbReference type="PANTHER" id="PTHR36710">
    <property type="entry name" value="PECTINESTERASE INHIBITOR-LIKE"/>
    <property type="match status" value="1"/>
</dbReference>
<comment type="similarity">
    <text evidence="3">Belongs to the PMEI family.</text>
</comment>
<name>A0A6A4NY70_LUPAL</name>
<organism evidence="5 6">
    <name type="scientific">Lupinus albus</name>
    <name type="common">White lupine</name>
    <name type="synonym">Lupinus termis</name>
    <dbReference type="NCBI Taxonomy" id="3870"/>
    <lineage>
        <taxon>Eukaryota</taxon>
        <taxon>Viridiplantae</taxon>
        <taxon>Streptophyta</taxon>
        <taxon>Embryophyta</taxon>
        <taxon>Tracheophyta</taxon>
        <taxon>Spermatophyta</taxon>
        <taxon>Magnoliopsida</taxon>
        <taxon>eudicotyledons</taxon>
        <taxon>Gunneridae</taxon>
        <taxon>Pentapetalae</taxon>
        <taxon>rosids</taxon>
        <taxon>fabids</taxon>
        <taxon>Fabales</taxon>
        <taxon>Fabaceae</taxon>
        <taxon>Papilionoideae</taxon>
        <taxon>50 kb inversion clade</taxon>
        <taxon>genistoids sensu lato</taxon>
        <taxon>core genistoids</taxon>
        <taxon>Genisteae</taxon>
        <taxon>Lupinus</taxon>
    </lineage>
</organism>
<dbReference type="OrthoDB" id="1413774at2759"/>
<dbReference type="InterPro" id="IPR006501">
    <property type="entry name" value="Pectinesterase_inhib_dom"/>
</dbReference>
<proteinExistence type="inferred from homology"/>
<evidence type="ECO:0000313" key="5">
    <source>
        <dbReference type="EMBL" id="KAE9597413.1"/>
    </source>
</evidence>
<evidence type="ECO:0000256" key="2">
    <source>
        <dbReference type="ARBA" id="ARBA00023157"/>
    </source>
</evidence>
<dbReference type="InterPro" id="IPR052421">
    <property type="entry name" value="PCW_Enzyme_Inhibitor"/>
</dbReference>
<keyword evidence="2" id="KW-1015">Disulfide bond</keyword>
<dbReference type="Pfam" id="PF04043">
    <property type="entry name" value="PMEI"/>
    <property type="match status" value="1"/>
</dbReference>